<feature type="compositionally biased region" description="Low complexity" evidence="6">
    <location>
        <begin position="327"/>
        <end position="339"/>
    </location>
</feature>
<dbReference type="Gene3D" id="1.25.40.90">
    <property type="match status" value="1"/>
</dbReference>
<comment type="subcellular location">
    <subcellularLocation>
        <location evidence="1">Cytoplasmic vesicle</location>
        <location evidence="1">Clathrin-coated vesicle</location>
    </subcellularLocation>
    <subcellularLocation>
        <location evidence="2">Golgi apparatus</location>
    </subcellularLocation>
</comment>
<reference evidence="9" key="1">
    <citation type="submission" date="2025-08" db="UniProtKB">
        <authorList>
            <consortium name="RefSeq"/>
        </authorList>
    </citation>
    <scope>IDENTIFICATION</scope>
    <source>
        <tissue evidence="9">Fruit stalk</tissue>
    </source>
</reference>
<dbReference type="PANTHER" id="PTHR12276">
    <property type="entry name" value="EPSIN/ENT-RELATED"/>
    <property type="match status" value="1"/>
</dbReference>
<feature type="domain" description="ENTH" evidence="7">
    <location>
        <begin position="18"/>
        <end position="152"/>
    </location>
</feature>
<dbReference type="GO" id="GO:0030276">
    <property type="term" value="F:clathrin binding"/>
    <property type="evidence" value="ECO:0007669"/>
    <property type="project" value="TreeGrafter"/>
</dbReference>
<feature type="region of interest" description="Disordered" evidence="6">
    <location>
        <begin position="466"/>
        <end position="505"/>
    </location>
</feature>
<evidence type="ECO:0000313" key="9">
    <source>
        <dbReference type="RefSeq" id="XP_022735374.1"/>
    </source>
</evidence>
<feature type="compositionally biased region" description="Basic and acidic residues" evidence="6">
    <location>
        <begin position="221"/>
        <end position="252"/>
    </location>
</feature>
<dbReference type="GO" id="GO:0030125">
    <property type="term" value="C:clathrin vesicle coat"/>
    <property type="evidence" value="ECO:0007669"/>
    <property type="project" value="TreeGrafter"/>
</dbReference>
<dbReference type="PROSITE" id="PS50942">
    <property type="entry name" value="ENTH"/>
    <property type="match status" value="1"/>
</dbReference>
<dbReference type="CDD" id="cd03571">
    <property type="entry name" value="ENTH"/>
    <property type="match status" value="1"/>
</dbReference>
<evidence type="ECO:0000259" key="7">
    <source>
        <dbReference type="PROSITE" id="PS50942"/>
    </source>
</evidence>
<dbReference type="RefSeq" id="XP_022735374.1">
    <property type="nucleotide sequence ID" value="XM_022879639.1"/>
</dbReference>
<feature type="compositionally biased region" description="Polar residues" evidence="6">
    <location>
        <begin position="472"/>
        <end position="505"/>
    </location>
</feature>
<dbReference type="GeneID" id="111288668"/>
<feature type="region of interest" description="Disordered" evidence="6">
    <location>
        <begin position="518"/>
        <end position="541"/>
    </location>
</feature>
<evidence type="ECO:0000256" key="4">
    <source>
        <dbReference type="ARBA" id="ARBA00023034"/>
    </source>
</evidence>
<dbReference type="GO" id="GO:0005886">
    <property type="term" value="C:plasma membrane"/>
    <property type="evidence" value="ECO:0007669"/>
    <property type="project" value="TreeGrafter"/>
</dbReference>
<feature type="compositionally biased region" description="Basic and acidic residues" evidence="6">
    <location>
        <begin position="316"/>
        <end position="325"/>
    </location>
</feature>
<keyword evidence="8" id="KW-1185">Reference proteome</keyword>
<dbReference type="GO" id="GO:0005768">
    <property type="term" value="C:endosome"/>
    <property type="evidence" value="ECO:0007669"/>
    <property type="project" value="TreeGrafter"/>
</dbReference>
<dbReference type="GO" id="GO:0005543">
    <property type="term" value="F:phospholipid binding"/>
    <property type="evidence" value="ECO:0007669"/>
    <property type="project" value="TreeGrafter"/>
</dbReference>
<feature type="compositionally biased region" description="Basic and acidic residues" evidence="6">
    <location>
        <begin position="281"/>
        <end position="297"/>
    </location>
</feature>
<keyword evidence="4" id="KW-0333">Golgi apparatus</keyword>
<evidence type="ECO:0000313" key="8">
    <source>
        <dbReference type="Proteomes" id="UP000515121"/>
    </source>
</evidence>
<evidence type="ECO:0000256" key="1">
    <source>
        <dbReference type="ARBA" id="ARBA00004132"/>
    </source>
</evidence>
<dbReference type="GO" id="GO:0006897">
    <property type="term" value="P:endocytosis"/>
    <property type="evidence" value="ECO:0007669"/>
    <property type="project" value="TreeGrafter"/>
</dbReference>
<dbReference type="Pfam" id="PF01417">
    <property type="entry name" value="ENTH"/>
    <property type="match status" value="1"/>
</dbReference>
<feature type="region of interest" description="Disordered" evidence="6">
    <location>
        <begin position="191"/>
        <end position="362"/>
    </location>
</feature>
<dbReference type="FunFam" id="1.25.40.90:FF:000006">
    <property type="entry name" value="Clathrin interactor 1"/>
    <property type="match status" value="1"/>
</dbReference>
<evidence type="ECO:0000256" key="6">
    <source>
        <dbReference type="SAM" id="MobiDB-lite"/>
    </source>
</evidence>
<dbReference type="InterPro" id="IPR013809">
    <property type="entry name" value="ENTH"/>
</dbReference>
<protein>
    <submittedName>
        <fullName evidence="9">Clathrin interactor EPSIN 3-like isoform X1</fullName>
    </submittedName>
</protein>
<dbReference type="SMART" id="SM00273">
    <property type="entry name" value="ENTH"/>
    <property type="match status" value="1"/>
</dbReference>
<feature type="compositionally biased region" description="Polar residues" evidence="6">
    <location>
        <begin position="340"/>
        <end position="358"/>
    </location>
</feature>
<name>A0A6P5Y4N4_DURZI</name>
<feature type="compositionally biased region" description="Basic and acidic residues" evidence="6">
    <location>
        <begin position="191"/>
        <end position="211"/>
    </location>
</feature>
<dbReference type="GO" id="GO:0005794">
    <property type="term" value="C:Golgi apparatus"/>
    <property type="evidence" value="ECO:0007669"/>
    <property type="project" value="UniProtKB-SubCell"/>
</dbReference>
<organism evidence="8 9">
    <name type="scientific">Durio zibethinus</name>
    <name type="common">Durian</name>
    <dbReference type="NCBI Taxonomy" id="66656"/>
    <lineage>
        <taxon>Eukaryota</taxon>
        <taxon>Viridiplantae</taxon>
        <taxon>Streptophyta</taxon>
        <taxon>Embryophyta</taxon>
        <taxon>Tracheophyta</taxon>
        <taxon>Spermatophyta</taxon>
        <taxon>Magnoliopsida</taxon>
        <taxon>eudicotyledons</taxon>
        <taxon>Gunneridae</taxon>
        <taxon>Pentapetalae</taxon>
        <taxon>rosids</taxon>
        <taxon>malvids</taxon>
        <taxon>Malvales</taxon>
        <taxon>Malvaceae</taxon>
        <taxon>Helicteroideae</taxon>
        <taxon>Durio</taxon>
    </lineage>
</organism>
<sequence>MKKAFGQTVRDLKREVNKKVLKVPGIEQKVLDATSNEPWGPHGSLLSDIAMATRNYHEYQMIMAVLWKRINDTGKNWRHVYKVQALTVLDYLVAHGSERVIDDIREHAYQISNLSNFQYIDSSGRDQGSNVRKKSQSLVALVNDKERIIEVRQKAVANRDKFQNTSAAGMYRPGSGGYGDRYDYDRYGSKEEYQNGYGRDREYGYRDDDQYGRYGDSNSGDGDRYGRGDYEDRYSRDGYRDDDYRGRSRSVDDDQYGTNRSSDRDCAFDDDGASSRGSGARADDHSQDGRKHERKFSEQNIGAPPSYEEAVSESRSPVHSERDGEISVAAAPRVSSPSAGNNPNQAASDFGNSASPPNQKVEAFDEFDPRGSVSAASTVAPAATPTAATAVPIASTSAEIDLLGTLSDSLAVVPTIPTIPAGDADAHAKSVAIPTFAANQSAPDFGNQGFDDPFGDGPFKAFPSTDAGPSQLHISTSMPTFQPTLNQNAEVPQPPSAKSETVTDFNFGDSFSANPYSGLSVSSVQPPSANSQFLPQELSTPNQETDILADILPPSGPADDVASFAAFSSQTSQSATPVATYGQSAQPGIYGQQAQPGANMYSQPTQPSANPYGQPAQPSTNPYGQPGLPSSNAYGQSAQPSVNPYGPPAQLSANPYGQPAQAPANPYDQPAQPNANPYSQPMQQNASPYGQHVQPNANPYAQPTQPSSNNTYDNFYPQTVSMTPQIPGSAAQSSNGSIISQIGSNAPVSSHMAAQPQNPAGPAVEFNTGNVLPQQGSVVPVALQSAHQSTKAPGSQNNNDALGGLFSPPGSTTSMVLQTAPPSSTGALAIVPLPSKDKFEPKSAVWADTLSRGLVNLNISGPKINPLADIGVDFDAINRKEKRMEKPAQTAVTSTITMGKAMGSGSGIGRAGASVLRPPANPMMGSGMGMGMGMGMGVGPVGGMGMGGYGGMNQQPIGMGMGMGMNNMSMNPGMAMNMGMGQGAQMQPQTGMPGSYNPMMGSGGYSQQPYGGGHR</sequence>
<dbReference type="KEGG" id="dzi:111288668"/>
<dbReference type="Proteomes" id="UP000515121">
    <property type="component" value="Unplaced"/>
</dbReference>
<evidence type="ECO:0000256" key="3">
    <source>
        <dbReference type="ARBA" id="ARBA00010130"/>
    </source>
</evidence>
<feature type="compositionally biased region" description="Polar residues" evidence="6">
    <location>
        <begin position="581"/>
        <end position="642"/>
    </location>
</feature>
<evidence type="ECO:0000256" key="5">
    <source>
        <dbReference type="ARBA" id="ARBA00023329"/>
    </source>
</evidence>
<feature type="compositionally biased region" description="Polar residues" evidence="6">
    <location>
        <begin position="671"/>
        <end position="726"/>
    </location>
</feature>
<dbReference type="PANTHER" id="PTHR12276:SF91">
    <property type="entry name" value="CLATHRIN INTERACTOR EPSIN 2-RELATED"/>
    <property type="match status" value="1"/>
</dbReference>
<feature type="compositionally biased region" description="Low complexity" evidence="6">
    <location>
        <begin position="728"/>
        <end position="746"/>
    </location>
</feature>
<dbReference type="AlphaFoldDB" id="A0A6P5Y4N4"/>
<evidence type="ECO:0000256" key="2">
    <source>
        <dbReference type="ARBA" id="ARBA00004555"/>
    </source>
</evidence>
<proteinExistence type="inferred from homology"/>
<dbReference type="SUPFAM" id="SSF48464">
    <property type="entry name" value="ENTH/VHS domain"/>
    <property type="match status" value="1"/>
</dbReference>
<feature type="region of interest" description="Disordered" evidence="6">
    <location>
        <begin position="578"/>
        <end position="761"/>
    </location>
</feature>
<keyword evidence="5" id="KW-0968">Cytoplasmic vesicle</keyword>
<comment type="similarity">
    <text evidence="3">Belongs to the epsin family.</text>
</comment>
<dbReference type="OrthoDB" id="4033880at2759"/>
<dbReference type="InterPro" id="IPR008942">
    <property type="entry name" value="ENTH_VHS"/>
</dbReference>
<gene>
    <name evidence="9" type="primary">LOC111288668</name>
</gene>
<accession>A0A6P5Y4N4</accession>